<protein>
    <recommendedName>
        <fullName evidence="4">Transmembrane protein</fullName>
    </recommendedName>
</protein>
<gene>
    <name evidence="2" type="ORF">AB1Y20_019545</name>
</gene>
<proteinExistence type="predicted"/>
<dbReference type="AlphaFoldDB" id="A0AB34JRD3"/>
<evidence type="ECO:0000256" key="1">
    <source>
        <dbReference type="SAM" id="MobiDB-lite"/>
    </source>
</evidence>
<dbReference type="EMBL" id="JBGBPQ010000005">
    <property type="protein sequence ID" value="KAL1524658.1"/>
    <property type="molecule type" value="Genomic_DNA"/>
</dbReference>
<evidence type="ECO:0000313" key="3">
    <source>
        <dbReference type="Proteomes" id="UP001515480"/>
    </source>
</evidence>
<sequence>MWAGGVGQLIDATTGFLSGRTPAKVPAGALTSIGESASSSLADEAAAPVSRAPATGSTALASPCQPQVLFEASREDSGSLGPSGALTVPPSAVLPSPLTRAPASVTDIEVWEDQVRQPPMLLPPVEAISSKLLFASTVQIRKQQSAAKAQVCFIPAGYRMPRQKLVQMISSTWKLGFPNLIVSCDAGSAHPTQLSTIELARLKQFRHWCKGEAIGDPDPTGTPATGIPEASLQTTERLTSQISRRGHPVTQSAQEQDPTQHDIDMINKLMFQKLVTTMAAVLDAAALSNNWVLVDRTSNKSAKSATAELLLELAMEQTEQRPTVLVIDTMERLREFNSKASKLTASMLARLKAKAVPVGSEESQSVEQVEWPYESDMFIDPAKFYDLPLPREPFAEHVNDNGEVSAKRKWMYHYSESVFSGGTHYIILDRAEDMFDIDVLGPVGNVVAHGGTLAYRRLRKNIQTGRPTVMLHNTGGATQAFGSVHRALYPHLNSREIPDAAVLLKRVEVVSTEKWAKSFGIPEVVMMRDLAERAPQLFRKTVVTVDMVADTAEDVLETLTACFASGAGGVPELGLAGADTNVVLVAWKRHLALYTNAARFRRWSHGIAYTLYSLSLLTTTVSVLYSLFGAWVNEDRALAGVLGSDSADVNSAWYARTENYLQNAVIVLPIVAAMWTTIRSRLRSREKWADCLVACHEIAAEIYKFRARTMEYDMALSRVEEEDTEKEEDVHVKSDEQKTREMFTQRVQSIYAGALSGDVGSTGALAHDGVLMANMEVPHERASFVEQLHVHLRKHIFEQKPKKRQASAQSIRILQLLEVLVFISNSLGAVLALTSVGRVPLATFVALSVSFASVFSSMIEYHNLQQQVSATNAAVSDVHNLLTFWAGLSMVDRRTRHTKYHVVSTVERFRHHA</sequence>
<organism evidence="2 3">
    <name type="scientific">Prymnesium parvum</name>
    <name type="common">Toxic golden alga</name>
    <dbReference type="NCBI Taxonomy" id="97485"/>
    <lineage>
        <taxon>Eukaryota</taxon>
        <taxon>Haptista</taxon>
        <taxon>Haptophyta</taxon>
        <taxon>Prymnesiophyceae</taxon>
        <taxon>Prymnesiales</taxon>
        <taxon>Prymnesiaceae</taxon>
        <taxon>Prymnesium</taxon>
    </lineage>
</organism>
<dbReference type="Proteomes" id="UP001515480">
    <property type="component" value="Unassembled WGS sequence"/>
</dbReference>
<evidence type="ECO:0008006" key="4">
    <source>
        <dbReference type="Google" id="ProtNLM"/>
    </source>
</evidence>
<comment type="caution">
    <text evidence="2">The sequence shown here is derived from an EMBL/GenBank/DDBJ whole genome shotgun (WGS) entry which is preliminary data.</text>
</comment>
<keyword evidence="3" id="KW-1185">Reference proteome</keyword>
<accession>A0AB34JRD3</accession>
<feature type="region of interest" description="Disordered" evidence="1">
    <location>
        <begin position="72"/>
        <end position="92"/>
    </location>
</feature>
<reference evidence="2 3" key="1">
    <citation type="journal article" date="2024" name="Science">
        <title>Giant polyketide synthase enzymes in the biosynthesis of giant marine polyether toxins.</title>
        <authorList>
            <person name="Fallon T.R."/>
            <person name="Shende V.V."/>
            <person name="Wierzbicki I.H."/>
            <person name="Pendleton A.L."/>
            <person name="Watervoot N.F."/>
            <person name="Auber R.P."/>
            <person name="Gonzalez D.J."/>
            <person name="Wisecaver J.H."/>
            <person name="Moore B.S."/>
        </authorList>
    </citation>
    <scope>NUCLEOTIDE SEQUENCE [LARGE SCALE GENOMIC DNA]</scope>
    <source>
        <strain evidence="2 3">12B1</strain>
    </source>
</reference>
<name>A0AB34JRD3_PRYPA</name>
<evidence type="ECO:0000313" key="2">
    <source>
        <dbReference type="EMBL" id="KAL1524658.1"/>
    </source>
</evidence>